<organism evidence="12 13">
    <name type="scientific">Silurus asotus</name>
    <name type="common">Amur catfish</name>
    <name type="synonym">Parasilurus asotus</name>
    <dbReference type="NCBI Taxonomy" id="30991"/>
    <lineage>
        <taxon>Eukaryota</taxon>
        <taxon>Metazoa</taxon>
        <taxon>Chordata</taxon>
        <taxon>Craniata</taxon>
        <taxon>Vertebrata</taxon>
        <taxon>Euteleostomi</taxon>
        <taxon>Actinopterygii</taxon>
        <taxon>Neopterygii</taxon>
        <taxon>Teleostei</taxon>
        <taxon>Ostariophysi</taxon>
        <taxon>Siluriformes</taxon>
        <taxon>Siluridae</taxon>
        <taxon>Silurus</taxon>
    </lineage>
</organism>
<dbReference type="GO" id="GO:0019957">
    <property type="term" value="F:C-C chemokine binding"/>
    <property type="evidence" value="ECO:0007669"/>
    <property type="project" value="TreeGrafter"/>
</dbReference>
<dbReference type="GO" id="GO:0009897">
    <property type="term" value="C:external side of plasma membrane"/>
    <property type="evidence" value="ECO:0007669"/>
    <property type="project" value="TreeGrafter"/>
</dbReference>
<dbReference type="InterPro" id="IPR017452">
    <property type="entry name" value="GPCR_Rhodpsn_7TM"/>
</dbReference>
<feature type="transmembrane region" description="Helical" evidence="10">
    <location>
        <begin position="532"/>
        <end position="555"/>
    </location>
</feature>
<comment type="caution">
    <text evidence="12">The sequence shown here is derived from an EMBL/GenBank/DDBJ whole genome shotgun (WGS) entry which is preliminary data.</text>
</comment>
<dbReference type="EMBL" id="MU551646">
    <property type="protein sequence ID" value="KAI5620453.1"/>
    <property type="molecule type" value="Genomic_DNA"/>
</dbReference>
<evidence type="ECO:0000256" key="3">
    <source>
        <dbReference type="ARBA" id="ARBA00022692"/>
    </source>
</evidence>
<feature type="domain" description="G-protein coupled receptors family 1 profile" evidence="11">
    <location>
        <begin position="303"/>
        <end position="552"/>
    </location>
</feature>
<comment type="similarity">
    <text evidence="9">Belongs to the G-protein coupled receptor 1 family.</text>
</comment>
<proteinExistence type="inferred from homology"/>
<name>A0AAD5APD2_SILAS</name>
<dbReference type="GO" id="GO:0016493">
    <property type="term" value="F:C-C chemokine receptor activity"/>
    <property type="evidence" value="ECO:0007669"/>
    <property type="project" value="TreeGrafter"/>
</dbReference>
<dbReference type="Proteomes" id="UP001205998">
    <property type="component" value="Unassembled WGS sequence"/>
</dbReference>
<dbReference type="PROSITE" id="PS00237">
    <property type="entry name" value="G_PROTEIN_RECEP_F1_1"/>
    <property type="match status" value="1"/>
</dbReference>
<evidence type="ECO:0000256" key="9">
    <source>
        <dbReference type="RuleBase" id="RU000688"/>
    </source>
</evidence>
<dbReference type="GO" id="GO:0019722">
    <property type="term" value="P:calcium-mediated signaling"/>
    <property type="evidence" value="ECO:0007669"/>
    <property type="project" value="TreeGrafter"/>
</dbReference>
<feature type="transmembrane region" description="Helical" evidence="10">
    <location>
        <begin position="196"/>
        <end position="217"/>
    </location>
</feature>
<dbReference type="InterPro" id="IPR000355">
    <property type="entry name" value="Chemokine_rcpt"/>
</dbReference>
<evidence type="ECO:0000256" key="10">
    <source>
        <dbReference type="SAM" id="Phobius"/>
    </source>
</evidence>
<feature type="domain" description="G-protein coupled receptors family 1 profile" evidence="11">
    <location>
        <begin position="1"/>
        <end position="258"/>
    </location>
</feature>
<dbReference type="GO" id="GO:0007204">
    <property type="term" value="P:positive regulation of cytosolic calcium ion concentration"/>
    <property type="evidence" value="ECO:0007669"/>
    <property type="project" value="TreeGrafter"/>
</dbReference>
<evidence type="ECO:0000256" key="6">
    <source>
        <dbReference type="ARBA" id="ARBA00023136"/>
    </source>
</evidence>
<dbReference type="GO" id="GO:0060326">
    <property type="term" value="P:cell chemotaxis"/>
    <property type="evidence" value="ECO:0007669"/>
    <property type="project" value="TreeGrafter"/>
</dbReference>
<dbReference type="PRINTS" id="PR00657">
    <property type="entry name" value="CCCHEMOKINER"/>
</dbReference>
<dbReference type="InterPro" id="IPR000276">
    <property type="entry name" value="GPCR_Rhodpsn"/>
</dbReference>
<feature type="transmembrane region" description="Helical" evidence="10">
    <location>
        <begin position="101"/>
        <end position="120"/>
    </location>
</feature>
<dbReference type="AlphaFoldDB" id="A0AAD5APD2"/>
<dbReference type="PROSITE" id="PS50262">
    <property type="entry name" value="G_PROTEIN_RECEP_F1_2"/>
    <property type="match status" value="2"/>
</dbReference>
<dbReference type="PRINTS" id="PR00237">
    <property type="entry name" value="GPCRRHODOPSN"/>
</dbReference>
<protein>
    <submittedName>
        <fullName evidence="12">C-X-C chemokine receptor type 3-2</fullName>
    </submittedName>
</protein>
<feature type="transmembrane region" description="Helical" evidence="10">
    <location>
        <begin position="403"/>
        <end position="423"/>
    </location>
</feature>
<dbReference type="InterPro" id="IPR050119">
    <property type="entry name" value="CCR1-9-like"/>
</dbReference>
<dbReference type="Gene3D" id="1.20.1070.10">
    <property type="entry name" value="Rhodopsin 7-helix transmembrane proteins"/>
    <property type="match status" value="2"/>
</dbReference>
<feature type="transmembrane region" description="Helical" evidence="10">
    <location>
        <begin position="488"/>
        <end position="512"/>
    </location>
</feature>
<keyword evidence="13" id="KW-1185">Reference proteome</keyword>
<keyword evidence="3 9" id="KW-0812">Transmembrane</keyword>
<feature type="transmembrane region" description="Helical" evidence="10">
    <location>
        <begin position="291"/>
        <end position="312"/>
    </location>
</feature>
<evidence type="ECO:0000256" key="4">
    <source>
        <dbReference type="ARBA" id="ARBA00022989"/>
    </source>
</evidence>
<evidence type="ECO:0000259" key="11">
    <source>
        <dbReference type="PROSITE" id="PS50262"/>
    </source>
</evidence>
<keyword evidence="2" id="KW-1003">Cell membrane</keyword>
<comment type="subcellular location">
    <subcellularLocation>
        <location evidence="1">Cell membrane</location>
        <topology evidence="1">Multi-pass membrane protein</topology>
    </subcellularLocation>
</comment>
<reference evidence="12" key="1">
    <citation type="submission" date="2018-07" db="EMBL/GenBank/DDBJ databases">
        <title>Comparative genomics of catfishes provides insights into carnivory and benthic adaptation.</title>
        <authorList>
            <person name="Zhang Y."/>
            <person name="Wang D."/>
            <person name="Peng Z."/>
            <person name="Zheng S."/>
            <person name="Shao F."/>
            <person name="Tao W."/>
        </authorList>
    </citation>
    <scope>NUCLEOTIDE SEQUENCE</scope>
    <source>
        <strain evidence="12">Chongqing</strain>
    </source>
</reference>
<dbReference type="PANTHER" id="PTHR10489:SF947">
    <property type="entry name" value="C-X-C CHEMOKINE RECEPTOR TYPE 3-2"/>
    <property type="match status" value="1"/>
</dbReference>
<keyword evidence="4 10" id="KW-1133">Transmembrane helix</keyword>
<feature type="transmembrane region" description="Helical" evidence="10">
    <location>
        <begin position="324"/>
        <end position="343"/>
    </location>
</feature>
<dbReference type="GO" id="GO:0006955">
    <property type="term" value="P:immune response"/>
    <property type="evidence" value="ECO:0007669"/>
    <property type="project" value="TreeGrafter"/>
</dbReference>
<keyword evidence="8 9" id="KW-0807">Transducer</keyword>
<dbReference type="Pfam" id="PF00001">
    <property type="entry name" value="7tm_1"/>
    <property type="match status" value="2"/>
</dbReference>
<evidence type="ECO:0000256" key="1">
    <source>
        <dbReference type="ARBA" id="ARBA00004651"/>
    </source>
</evidence>
<feature type="transmembrane region" description="Helical" evidence="10">
    <location>
        <begin position="152"/>
        <end position="175"/>
    </location>
</feature>
<keyword evidence="5 9" id="KW-0297">G-protein coupled receptor</keyword>
<dbReference type="CDD" id="cd14984">
    <property type="entry name" value="7tmA_Chemokine_R"/>
    <property type="match status" value="1"/>
</dbReference>
<gene>
    <name evidence="12" type="ORF">C0J50_19920</name>
</gene>
<feature type="transmembrane region" description="Helical" evidence="10">
    <location>
        <begin position="21"/>
        <end position="49"/>
    </location>
</feature>
<evidence type="ECO:0000256" key="7">
    <source>
        <dbReference type="ARBA" id="ARBA00023170"/>
    </source>
</evidence>
<evidence type="ECO:0000313" key="13">
    <source>
        <dbReference type="Proteomes" id="UP001205998"/>
    </source>
</evidence>
<accession>A0AAD5APD2</accession>
<evidence type="ECO:0000256" key="8">
    <source>
        <dbReference type="ARBA" id="ARBA00023224"/>
    </source>
</evidence>
<keyword evidence="6 10" id="KW-0472">Membrane</keyword>
<sequence length="623" mass="70943">MLVLIVIRRYRQSHRSPCAYSLTDTFLLHLAISDLLLAFTLPFFAAQWITGWVFTTGICKLAGALFSLNVYCGVLFLACISFDRYLAIVHAVHTNWRHNTCLAQLACAIIWICCIGLSAIDIHFRKVVDINGFDKQMCTVDFNTDSSAQWQLSMQLVSLLLGFCLPLLVMLYCYLRIFHALCQKSTRRQKRRSLRLIISLVAVFVLCWAPCNILKMVDSLRILSIVSPSCTMHYMLDVSILVTESLGLAHTALNPLLYGFVGVKFRRELYQMFKTEDCIKTRTILATFFSVLYSVALLLGLLGNVMMLVVLWQKRCSWSVTDAFVLHMSVADLLLLFTVPLWAVDAVRGWSFGSGVCKLTGVFFKINFYCCIFLLTCISLHLYRSINHTRQMGLCRKPRLVHLLCLAVWIFCLILSIPDWMYLKAASNSDKENDIECVYEYPSRASRVASCLCFHVLGFWIPAIVLLSCYTCVLEQSRSDQHVQKQRAVYIILVLCVVFFLSWTPYNIALVVDTFQDLPSKSTGPCDDHRWTALKITHAVGVLHSCFNPLIYLGFSEKFRRWMLTVVTCGSCAVENGDFFPWDFREIDTPTSVPQEEKGSLCPTNDTEMTVTQTQQENNNDIV</sequence>
<feature type="transmembrane region" description="Helical" evidence="10">
    <location>
        <begin position="61"/>
        <end position="80"/>
    </location>
</feature>
<evidence type="ECO:0000313" key="12">
    <source>
        <dbReference type="EMBL" id="KAI5620453.1"/>
    </source>
</evidence>
<evidence type="ECO:0000256" key="5">
    <source>
        <dbReference type="ARBA" id="ARBA00023040"/>
    </source>
</evidence>
<dbReference type="PANTHER" id="PTHR10489">
    <property type="entry name" value="CELL ADHESION MOLECULE"/>
    <property type="match status" value="1"/>
</dbReference>
<dbReference type="SUPFAM" id="SSF81321">
    <property type="entry name" value="Family A G protein-coupled receptor-like"/>
    <property type="match status" value="2"/>
</dbReference>
<keyword evidence="7 9" id="KW-0675">Receptor</keyword>
<feature type="transmembrane region" description="Helical" evidence="10">
    <location>
        <begin position="447"/>
        <end position="467"/>
    </location>
</feature>
<evidence type="ECO:0000256" key="2">
    <source>
        <dbReference type="ARBA" id="ARBA00022475"/>
    </source>
</evidence>
<feature type="transmembrane region" description="Helical" evidence="10">
    <location>
        <begin position="363"/>
        <end position="383"/>
    </location>
</feature>